<reference evidence="1" key="1">
    <citation type="journal article" date="2021" name="PeerJ">
        <title>Analysis of 44 Vibrio anguillarum genomes reveals high genetic diversity.</title>
        <authorList>
            <person name="Hansen M.J."/>
            <person name="Dalsgaard I."/>
        </authorList>
    </citation>
    <scope>NUCLEOTIDE SEQUENCE</scope>
    <source>
        <strain evidence="1">850617-1/1</strain>
    </source>
</reference>
<evidence type="ECO:0000313" key="1">
    <source>
        <dbReference type="EMBL" id="MBF4436700.1"/>
    </source>
</evidence>
<gene>
    <name evidence="1" type="ORF">ERJ77_19820</name>
</gene>
<organism evidence="1 2">
    <name type="scientific">Vibrio anguillarum</name>
    <name type="common">Listonella anguillarum</name>
    <dbReference type="NCBI Taxonomy" id="55601"/>
    <lineage>
        <taxon>Bacteria</taxon>
        <taxon>Pseudomonadati</taxon>
        <taxon>Pseudomonadota</taxon>
        <taxon>Gammaproteobacteria</taxon>
        <taxon>Vibrionales</taxon>
        <taxon>Vibrionaceae</taxon>
        <taxon>Vibrio</taxon>
    </lineage>
</organism>
<evidence type="ECO:0000313" key="2">
    <source>
        <dbReference type="Proteomes" id="UP000786185"/>
    </source>
</evidence>
<comment type="caution">
    <text evidence="1">The sequence shown here is derived from an EMBL/GenBank/DDBJ whole genome shotgun (WGS) entry which is preliminary data.</text>
</comment>
<dbReference type="Proteomes" id="UP000786185">
    <property type="component" value="Unassembled WGS sequence"/>
</dbReference>
<proteinExistence type="predicted"/>
<dbReference type="EMBL" id="SCLC01000298">
    <property type="protein sequence ID" value="MBF4436700.1"/>
    <property type="molecule type" value="Genomic_DNA"/>
</dbReference>
<dbReference type="AlphaFoldDB" id="A0AAW4BEZ5"/>
<sequence length="87" mass="10092">MNIRSLSEVLDHLNNLQQQVKTLSCEDFHNKILDLSVVYHSMKHRGQLNAKQRLLCGHIENLARTHVIKHAWQDGQDAMQTRFSVAM</sequence>
<name>A0AAW4BEZ5_VIBAN</name>
<protein>
    <submittedName>
        <fullName evidence="1">Uncharacterized protein</fullName>
    </submittedName>
</protein>
<accession>A0AAW4BEZ5</accession>